<evidence type="ECO:0000256" key="1">
    <source>
        <dbReference type="SAM" id="Phobius"/>
    </source>
</evidence>
<dbReference type="RefSeq" id="WP_086158291.1">
    <property type="nucleotide sequence ID" value="NZ_CP021121.1"/>
</dbReference>
<gene>
    <name evidence="2" type="ORF">CAG99_07875</name>
</gene>
<dbReference type="Proteomes" id="UP000194218">
    <property type="component" value="Chromosome"/>
</dbReference>
<keyword evidence="1" id="KW-1133">Transmembrane helix</keyword>
<dbReference type="KEGG" id="smao:CAG99_07875"/>
<reference evidence="2 3" key="1">
    <citation type="submission" date="2017-05" db="EMBL/GenBank/DDBJ databases">
        <title>Complete genome sequence of Streptomyces sp. SCSIO 03032 revealed the diverse biosynthetic pathways for its bioactive secondary metabolites.</title>
        <authorList>
            <person name="Ma L."/>
            <person name="Zhu Y."/>
            <person name="Zhang W."/>
            <person name="Zhang G."/>
            <person name="Tian X."/>
            <person name="Zhang S."/>
            <person name="Zhang C."/>
        </authorList>
    </citation>
    <scope>NUCLEOTIDE SEQUENCE [LARGE SCALE GENOMIC DNA]</scope>
    <source>
        <strain evidence="2 3">SCSIO 03032</strain>
    </source>
</reference>
<evidence type="ECO:0000313" key="2">
    <source>
        <dbReference type="EMBL" id="ARQ68787.1"/>
    </source>
</evidence>
<feature type="transmembrane region" description="Helical" evidence="1">
    <location>
        <begin position="23"/>
        <end position="42"/>
    </location>
</feature>
<dbReference type="OrthoDB" id="5105562at2"/>
<organism evidence="2 3">
    <name type="scientific">Streptomyces marincola</name>
    <dbReference type="NCBI Taxonomy" id="2878388"/>
    <lineage>
        <taxon>Bacteria</taxon>
        <taxon>Bacillati</taxon>
        <taxon>Actinomycetota</taxon>
        <taxon>Actinomycetes</taxon>
        <taxon>Kitasatosporales</taxon>
        <taxon>Streptomycetaceae</taxon>
        <taxon>Streptomyces</taxon>
    </lineage>
</organism>
<evidence type="ECO:0000313" key="3">
    <source>
        <dbReference type="Proteomes" id="UP000194218"/>
    </source>
</evidence>
<keyword evidence="3" id="KW-1185">Reference proteome</keyword>
<keyword evidence="1" id="KW-0812">Transmembrane</keyword>
<proteinExistence type="predicted"/>
<evidence type="ECO:0008006" key="4">
    <source>
        <dbReference type="Google" id="ProtNLM"/>
    </source>
</evidence>
<dbReference type="AlphaFoldDB" id="A0A1W7CVM7"/>
<name>A0A1W7CVM7_9ACTN</name>
<sequence length="455" mass="47740">MDTARVAALAAEPGPAAARGPDAVVLVLPLALIAAAVLVVLYRRRHGPHSPPYRTVPELWDGVPTAPPARAAQDRATATRTLDSRARAWLLRLDDAVLRRREQVRAARAQAGDAAVGPHVAAVEDAAGEAARALRLWHRLDDPALRRNEPERRKLLQDITDRCSAALGRLAAVGGSLAAARGLPADAEGALAAARERQRALGERVRRAEEVCDRLGRDYAPAALAPVRGHPEAAAERSAMADDLLSAAGRAVEAGDRRRAADAIQDAEAAIGQAEVLADGVDRWRDELARADTALAEAVRVTQGDVLAAPGLPPVREDSGRAEAALAAVGEDLAPGRRDPFGGLRRLADGGTPLAHALAPGRDRGTRNRRARVLLDEALLTATAELGAARDLVTTHRGEVGSEARAKLAEAAHRLARARALAPHDAATALPFAWHADALAREARVAASRDAGALA</sequence>
<dbReference type="EMBL" id="CP021121">
    <property type="protein sequence ID" value="ARQ68787.1"/>
    <property type="molecule type" value="Genomic_DNA"/>
</dbReference>
<accession>A0A1W7CVM7</accession>
<protein>
    <recommendedName>
        <fullName evidence="4">TPM domain-containing protein</fullName>
    </recommendedName>
</protein>
<keyword evidence="1" id="KW-0472">Membrane</keyword>